<proteinExistence type="predicted"/>
<reference evidence="1 2" key="1">
    <citation type="submission" date="2019-12" db="EMBL/GenBank/DDBJ databases">
        <title>Sporaefaciens musculi gen. nov., sp. nov., a novel bacterium isolated from the caecum of an obese mouse.</title>
        <authorList>
            <person name="Rasmussen T.S."/>
            <person name="Streidl T."/>
            <person name="Hitch T.C.A."/>
            <person name="Wortmann E."/>
            <person name="Deptula P."/>
            <person name="Hansen M."/>
            <person name="Nielsen D.S."/>
            <person name="Clavel T."/>
            <person name="Vogensen F.K."/>
        </authorList>
    </citation>
    <scope>NUCLEOTIDE SEQUENCE [LARGE SCALE GENOMIC DNA]</scope>
    <source>
        <strain evidence="1 2">WCA-9-b2</strain>
    </source>
</reference>
<dbReference type="AlphaFoldDB" id="A0A7X3SK80"/>
<comment type="caution">
    <text evidence="1">The sequence shown here is derived from an EMBL/GenBank/DDBJ whole genome shotgun (WGS) entry which is preliminary data.</text>
</comment>
<evidence type="ECO:0000313" key="2">
    <source>
        <dbReference type="Proteomes" id="UP000460412"/>
    </source>
</evidence>
<accession>A0A7X3SK80</accession>
<gene>
    <name evidence="1" type="ORF">GN277_17630</name>
</gene>
<organism evidence="1 2">
    <name type="scientific">Sporofaciens musculi</name>
    <dbReference type="NCBI Taxonomy" id="2681861"/>
    <lineage>
        <taxon>Bacteria</taxon>
        <taxon>Bacillati</taxon>
        <taxon>Bacillota</taxon>
        <taxon>Clostridia</taxon>
        <taxon>Lachnospirales</taxon>
        <taxon>Lachnospiraceae</taxon>
        <taxon>Sporofaciens</taxon>
    </lineage>
</organism>
<protein>
    <submittedName>
        <fullName evidence="1">Uncharacterized protein</fullName>
    </submittedName>
</protein>
<name>A0A7X3SK80_9FIRM</name>
<keyword evidence="2" id="KW-1185">Reference proteome</keyword>
<dbReference type="EMBL" id="WUQX01000001">
    <property type="protein sequence ID" value="MXP77126.1"/>
    <property type="molecule type" value="Genomic_DNA"/>
</dbReference>
<sequence>MNAARQVCMTDSKGRTLFSVPDGDIIRMFYGNGEDYFAVCRYLDETHAEIDGVRCAVREFAQRMEQNRISYAPA</sequence>
<evidence type="ECO:0000313" key="1">
    <source>
        <dbReference type="EMBL" id="MXP77126.1"/>
    </source>
</evidence>
<dbReference type="Proteomes" id="UP000460412">
    <property type="component" value="Unassembled WGS sequence"/>
</dbReference>
<dbReference type="RefSeq" id="WP_120481502.1">
    <property type="nucleotide sequence ID" value="NZ_WUQX01000001.1"/>
</dbReference>